<keyword evidence="2" id="KW-1185">Reference proteome</keyword>
<dbReference type="Proteomes" id="UP001064489">
    <property type="component" value="Chromosome 4"/>
</dbReference>
<organism evidence="1 2">
    <name type="scientific">Acer negundo</name>
    <name type="common">Box elder</name>
    <dbReference type="NCBI Taxonomy" id="4023"/>
    <lineage>
        <taxon>Eukaryota</taxon>
        <taxon>Viridiplantae</taxon>
        <taxon>Streptophyta</taxon>
        <taxon>Embryophyta</taxon>
        <taxon>Tracheophyta</taxon>
        <taxon>Spermatophyta</taxon>
        <taxon>Magnoliopsida</taxon>
        <taxon>eudicotyledons</taxon>
        <taxon>Gunneridae</taxon>
        <taxon>Pentapetalae</taxon>
        <taxon>rosids</taxon>
        <taxon>malvids</taxon>
        <taxon>Sapindales</taxon>
        <taxon>Sapindaceae</taxon>
        <taxon>Hippocastanoideae</taxon>
        <taxon>Acereae</taxon>
        <taxon>Acer</taxon>
    </lineage>
</organism>
<gene>
    <name evidence="1" type="ORF">LWI28_028465</name>
</gene>
<sequence>MAHNRISNMLFDDDSDDEFQLLAITVIKEEKEMVNECRTLRRRGSIPGHAVIQHDRFADNFLIVSLLFRSCSLVGRRTVDGQIFFATLNKNLLALGLGFMNKEKILITTFT</sequence>
<evidence type="ECO:0000313" key="1">
    <source>
        <dbReference type="EMBL" id="KAI9182745.1"/>
    </source>
</evidence>
<dbReference type="AlphaFoldDB" id="A0AAD5J1V4"/>
<accession>A0AAD5J1V4</accession>
<proteinExistence type="predicted"/>
<dbReference type="EMBL" id="JAJSOW010000101">
    <property type="protein sequence ID" value="KAI9182745.1"/>
    <property type="molecule type" value="Genomic_DNA"/>
</dbReference>
<comment type="caution">
    <text evidence="1">The sequence shown here is derived from an EMBL/GenBank/DDBJ whole genome shotgun (WGS) entry which is preliminary data.</text>
</comment>
<protein>
    <submittedName>
        <fullName evidence="1">Uncharacterized protein</fullName>
    </submittedName>
</protein>
<name>A0AAD5J1V4_ACENE</name>
<reference evidence="1" key="2">
    <citation type="submission" date="2023-02" db="EMBL/GenBank/DDBJ databases">
        <authorList>
            <person name="Swenson N.G."/>
            <person name="Wegrzyn J.L."/>
            <person name="Mcevoy S.L."/>
        </authorList>
    </citation>
    <scope>NUCLEOTIDE SEQUENCE</scope>
    <source>
        <strain evidence="1">91603</strain>
        <tissue evidence="1">Leaf</tissue>
    </source>
</reference>
<reference evidence="1" key="1">
    <citation type="journal article" date="2022" name="Plant J.">
        <title>Strategies of tolerance reflected in two North American maple genomes.</title>
        <authorList>
            <person name="McEvoy S.L."/>
            <person name="Sezen U.U."/>
            <person name="Trouern-Trend A."/>
            <person name="McMahon S.M."/>
            <person name="Schaberg P.G."/>
            <person name="Yang J."/>
            <person name="Wegrzyn J.L."/>
            <person name="Swenson N.G."/>
        </authorList>
    </citation>
    <scope>NUCLEOTIDE SEQUENCE</scope>
    <source>
        <strain evidence="1">91603</strain>
    </source>
</reference>
<evidence type="ECO:0000313" key="2">
    <source>
        <dbReference type="Proteomes" id="UP001064489"/>
    </source>
</evidence>